<keyword evidence="6" id="KW-0624">Polysaccharide degradation</keyword>
<evidence type="ECO:0000256" key="3">
    <source>
        <dbReference type="ARBA" id="ARBA00023001"/>
    </source>
</evidence>
<reference evidence="9" key="1">
    <citation type="submission" date="2023-02" db="EMBL/GenBank/DDBJ databases">
        <title>Georgenia sp.10Sc9-8, isolated from a soil sample collected from the Taklamakan desert.</title>
        <authorList>
            <person name="Liu S."/>
        </authorList>
    </citation>
    <scope>NUCLEOTIDE SEQUENCE</scope>
    <source>
        <strain evidence="9">10Sc9-8</strain>
    </source>
</reference>
<comment type="catalytic activity">
    <reaction evidence="7">
        <text>Hydrolysis of terminal, non-reducing beta-D-glucosyl residues with release of beta-D-glucose.</text>
        <dbReference type="EC" id="3.2.1.21"/>
    </reaction>
</comment>
<dbReference type="InterPro" id="IPR017853">
    <property type="entry name" value="GH"/>
</dbReference>
<dbReference type="Proteomes" id="UP001165561">
    <property type="component" value="Unassembled WGS sequence"/>
</dbReference>
<evidence type="ECO:0000256" key="7">
    <source>
        <dbReference type="RuleBase" id="RU361175"/>
    </source>
</evidence>
<dbReference type="InterPro" id="IPR017736">
    <property type="entry name" value="Glyco_hydro_1_beta-glucosidase"/>
</dbReference>
<evidence type="ECO:0000313" key="10">
    <source>
        <dbReference type="Proteomes" id="UP001165561"/>
    </source>
</evidence>
<accession>A0ABT5TW86</accession>
<dbReference type="InterPro" id="IPR001360">
    <property type="entry name" value="Glyco_hydro_1"/>
</dbReference>
<comment type="caution">
    <text evidence="9">The sequence shown here is derived from an EMBL/GenBank/DDBJ whole genome shotgun (WGS) entry which is preliminary data.</text>
</comment>
<keyword evidence="2 7" id="KW-0378">Hydrolase</keyword>
<dbReference type="GO" id="GO:0008422">
    <property type="term" value="F:beta-glucosidase activity"/>
    <property type="evidence" value="ECO:0007669"/>
    <property type="project" value="UniProtKB-EC"/>
</dbReference>
<keyword evidence="3" id="KW-0136">Cellulose degradation</keyword>
<evidence type="ECO:0000256" key="6">
    <source>
        <dbReference type="ARBA" id="ARBA00023326"/>
    </source>
</evidence>
<dbReference type="PANTHER" id="PTHR10353:SF36">
    <property type="entry name" value="LP05116P"/>
    <property type="match status" value="1"/>
</dbReference>
<dbReference type="Gene3D" id="3.20.20.80">
    <property type="entry name" value="Glycosidases"/>
    <property type="match status" value="1"/>
</dbReference>
<organism evidence="9 10">
    <name type="scientific">Georgenia halotolerans</name>
    <dbReference type="NCBI Taxonomy" id="3028317"/>
    <lineage>
        <taxon>Bacteria</taxon>
        <taxon>Bacillati</taxon>
        <taxon>Actinomycetota</taxon>
        <taxon>Actinomycetes</taxon>
        <taxon>Micrococcales</taxon>
        <taxon>Bogoriellaceae</taxon>
        <taxon>Georgenia</taxon>
    </lineage>
</organism>
<evidence type="ECO:0000256" key="1">
    <source>
        <dbReference type="ARBA" id="ARBA00010838"/>
    </source>
</evidence>
<proteinExistence type="inferred from homology"/>
<evidence type="ECO:0000256" key="5">
    <source>
        <dbReference type="ARBA" id="ARBA00023295"/>
    </source>
</evidence>
<evidence type="ECO:0000256" key="2">
    <source>
        <dbReference type="ARBA" id="ARBA00022801"/>
    </source>
</evidence>
<sequence>MSTDQPTSADQPAGPARAPADDDYRGAGLQFPAGFVLGSATASYQVEGAAHEDGRGPSIWDTFSHTPGNVWNGDTGDVADDHYHRLDEDLDLMADLGLHAYRFSIAWPRIQPTGRGPANPAGLAFYSRLVDGLLERGIRPIATLYHWDLPQALEDEGGWTNRATAEAFAEYARLVGTELGDRVATWTTLNEPWCSAYLGYGSGAHAPGRTDPLAALTAVHHLNLAHGLAVQALRSVVTNDPDFSITLNLHVLRGEGEGAEEAVRQIDGIANRVFLQPLLEGGYPDDVLADTATITDWSFVRDGDAEIIRQPLDVLGVNYYSTTKVRLWDGVSPRQNADGHKDVGGSPWPGADRIEFLPQPGPHTDMGWNIEPAGLEELLVSLSRTHPELPLMVTENGAAFPDEVVADPSRPTGTAVHDDLRVDYLRRHVTACHRAVERGVDLRGYLVWSLLDNFEWGYGYAKRFGIVRVDYDTLERIPKDSAFWFAELARTGRIPE</sequence>
<dbReference type="Pfam" id="PF00232">
    <property type="entry name" value="Glyco_hydro_1"/>
    <property type="match status" value="1"/>
</dbReference>
<dbReference type="EC" id="3.2.1.21" evidence="7"/>
<dbReference type="PRINTS" id="PR00131">
    <property type="entry name" value="GLHYDRLASE1"/>
</dbReference>
<dbReference type="EMBL" id="JARACI010000850">
    <property type="protein sequence ID" value="MDD9206328.1"/>
    <property type="molecule type" value="Genomic_DNA"/>
</dbReference>
<protein>
    <recommendedName>
        <fullName evidence="7">Beta-glucosidase</fullName>
        <ecNumber evidence="7">3.2.1.21</ecNumber>
    </recommendedName>
</protein>
<feature type="region of interest" description="Disordered" evidence="8">
    <location>
        <begin position="1"/>
        <end position="24"/>
    </location>
</feature>
<feature type="compositionally biased region" description="Low complexity" evidence="8">
    <location>
        <begin position="9"/>
        <end position="18"/>
    </location>
</feature>
<keyword evidence="10" id="KW-1185">Reference proteome</keyword>
<evidence type="ECO:0000256" key="8">
    <source>
        <dbReference type="SAM" id="MobiDB-lite"/>
    </source>
</evidence>
<keyword evidence="5 7" id="KW-0326">Glycosidase</keyword>
<gene>
    <name evidence="9" type="ORF">PU560_07585</name>
</gene>
<name>A0ABT5TW86_9MICO</name>
<dbReference type="SUPFAM" id="SSF51445">
    <property type="entry name" value="(Trans)glycosidases"/>
    <property type="match status" value="1"/>
</dbReference>
<evidence type="ECO:0000256" key="4">
    <source>
        <dbReference type="ARBA" id="ARBA00023277"/>
    </source>
</evidence>
<evidence type="ECO:0000313" key="9">
    <source>
        <dbReference type="EMBL" id="MDD9206328.1"/>
    </source>
</evidence>
<dbReference type="NCBIfam" id="TIGR03356">
    <property type="entry name" value="BGL"/>
    <property type="match status" value="1"/>
</dbReference>
<dbReference type="PANTHER" id="PTHR10353">
    <property type="entry name" value="GLYCOSYL HYDROLASE"/>
    <property type="match status" value="1"/>
</dbReference>
<comment type="similarity">
    <text evidence="1 7">Belongs to the glycosyl hydrolase 1 family.</text>
</comment>
<keyword evidence="4" id="KW-0119">Carbohydrate metabolism</keyword>